<dbReference type="Proteomes" id="UP000799776">
    <property type="component" value="Unassembled WGS sequence"/>
</dbReference>
<comment type="similarity">
    <text evidence="2 8">Belongs to the cytochrome P450 family.</text>
</comment>
<protein>
    <submittedName>
        <fullName evidence="10">Cytochrome P450 monooxygenase-like protein</fullName>
    </submittedName>
</protein>
<evidence type="ECO:0000313" key="11">
    <source>
        <dbReference type="Proteomes" id="UP000799776"/>
    </source>
</evidence>
<evidence type="ECO:0000256" key="3">
    <source>
        <dbReference type="ARBA" id="ARBA00022723"/>
    </source>
</evidence>
<comment type="cofactor">
    <cofactor evidence="1 7">
        <name>heme</name>
        <dbReference type="ChEBI" id="CHEBI:30413"/>
    </cofactor>
</comment>
<evidence type="ECO:0000256" key="9">
    <source>
        <dbReference type="SAM" id="Phobius"/>
    </source>
</evidence>
<keyword evidence="9" id="KW-0472">Membrane</keyword>
<dbReference type="InterPro" id="IPR001128">
    <property type="entry name" value="Cyt_P450"/>
</dbReference>
<reference evidence="10" key="1">
    <citation type="journal article" date="2020" name="Stud. Mycol.">
        <title>101 Dothideomycetes genomes: a test case for predicting lifestyles and emergence of pathogens.</title>
        <authorList>
            <person name="Haridas S."/>
            <person name="Albert R."/>
            <person name="Binder M."/>
            <person name="Bloem J."/>
            <person name="Labutti K."/>
            <person name="Salamov A."/>
            <person name="Andreopoulos B."/>
            <person name="Baker S."/>
            <person name="Barry K."/>
            <person name="Bills G."/>
            <person name="Bluhm B."/>
            <person name="Cannon C."/>
            <person name="Castanera R."/>
            <person name="Culley D."/>
            <person name="Daum C."/>
            <person name="Ezra D."/>
            <person name="Gonzalez J."/>
            <person name="Henrissat B."/>
            <person name="Kuo A."/>
            <person name="Liang C."/>
            <person name="Lipzen A."/>
            <person name="Lutzoni F."/>
            <person name="Magnuson J."/>
            <person name="Mondo S."/>
            <person name="Nolan M."/>
            <person name="Ohm R."/>
            <person name="Pangilinan J."/>
            <person name="Park H.-J."/>
            <person name="Ramirez L."/>
            <person name="Alfaro M."/>
            <person name="Sun H."/>
            <person name="Tritt A."/>
            <person name="Yoshinaga Y."/>
            <person name="Zwiers L.-H."/>
            <person name="Turgeon B."/>
            <person name="Goodwin S."/>
            <person name="Spatafora J."/>
            <person name="Crous P."/>
            <person name="Grigoriev I."/>
        </authorList>
    </citation>
    <scope>NUCLEOTIDE SEQUENCE</scope>
    <source>
        <strain evidence="10">CBS 121410</strain>
    </source>
</reference>
<keyword evidence="9" id="KW-0812">Transmembrane</keyword>
<dbReference type="PANTHER" id="PTHR24305">
    <property type="entry name" value="CYTOCHROME P450"/>
    <property type="match status" value="1"/>
</dbReference>
<keyword evidence="3 7" id="KW-0479">Metal-binding</keyword>
<proteinExistence type="inferred from homology"/>
<dbReference type="CDD" id="cd11062">
    <property type="entry name" value="CYP58-like"/>
    <property type="match status" value="1"/>
</dbReference>
<dbReference type="PRINTS" id="PR00463">
    <property type="entry name" value="EP450I"/>
</dbReference>
<evidence type="ECO:0000256" key="4">
    <source>
        <dbReference type="ARBA" id="ARBA00023002"/>
    </source>
</evidence>
<keyword evidence="7 8" id="KW-0349">Heme</keyword>
<dbReference type="InterPro" id="IPR050121">
    <property type="entry name" value="Cytochrome_P450_monoxygenase"/>
</dbReference>
<name>A0A9P4HM64_9PEZI</name>
<evidence type="ECO:0000256" key="1">
    <source>
        <dbReference type="ARBA" id="ARBA00001971"/>
    </source>
</evidence>
<keyword evidence="11" id="KW-1185">Reference proteome</keyword>
<dbReference type="GO" id="GO:0020037">
    <property type="term" value="F:heme binding"/>
    <property type="evidence" value="ECO:0007669"/>
    <property type="project" value="InterPro"/>
</dbReference>
<dbReference type="Gene3D" id="1.10.630.10">
    <property type="entry name" value="Cytochrome P450"/>
    <property type="match status" value="1"/>
</dbReference>
<keyword evidence="9" id="KW-1133">Transmembrane helix</keyword>
<dbReference type="InterPro" id="IPR036396">
    <property type="entry name" value="Cyt_P450_sf"/>
</dbReference>
<dbReference type="EMBL" id="ML978744">
    <property type="protein sequence ID" value="KAF2084174.1"/>
    <property type="molecule type" value="Genomic_DNA"/>
</dbReference>
<evidence type="ECO:0000256" key="2">
    <source>
        <dbReference type="ARBA" id="ARBA00010617"/>
    </source>
</evidence>
<dbReference type="SUPFAM" id="SSF48264">
    <property type="entry name" value="Cytochrome P450"/>
    <property type="match status" value="1"/>
</dbReference>
<dbReference type="PRINTS" id="PR00385">
    <property type="entry name" value="P450"/>
</dbReference>
<dbReference type="AlphaFoldDB" id="A0A9P4HM64"/>
<feature type="transmembrane region" description="Helical" evidence="9">
    <location>
        <begin position="12"/>
        <end position="38"/>
    </location>
</feature>
<dbReference type="PANTHER" id="PTHR24305:SF157">
    <property type="entry name" value="N-ACETYLTRYPTOPHAN 6-HYDROXYLASE IVOC-RELATED"/>
    <property type="match status" value="1"/>
</dbReference>
<dbReference type="OrthoDB" id="3945418at2759"/>
<evidence type="ECO:0000256" key="7">
    <source>
        <dbReference type="PIRSR" id="PIRSR602401-1"/>
    </source>
</evidence>
<evidence type="ECO:0000256" key="6">
    <source>
        <dbReference type="ARBA" id="ARBA00023033"/>
    </source>
</evidence>
<keyword evidence="5 7" id="KW-0408">Iron</keyword>
<sequence>MESLPKVYDTRAAATLGGAVLFAWVSYLAYGFFYNLYLHPMVRFPGPRAAAATRLWKAWIECVQEKSFCHELEKLHEQYGPVMRVGPNELHFADPQAYQDIYNNKNRWDKEERLYHSFNEDRSSFGFLTYREAKERKDVLNRSFSPKAIEQCEELIINALCAVFASTTQPQDLFYAFRCITMEIISYLCFGESTSAIQAPSFRAPILLSLDATIVATLSFKHIPLYKSMILGCPPALSRVLSPEAKGLVDMQQMLRRRIGALAANPEEGLNHLPHGSTIFHRLMDRAAHKTGTLPSSGSLYEEAQALLFAGSDTVGHTLMVGTFHLLKRPDACKKLKRELEDAWPLLDSGTPSAKELEKLVYLDAVIKEALRLSLGVVSGLPRIVPAGGAKIAGTAVPGGTIVSSGSTFVHYNATIFPEPREFRPERWLEDSDLDYWLVSFSKGPRMCLGINLAWTELRLAFAHFFRRFDLELDDASPRELVYRDCFLPHYLGEHVHARLKPVMA</sequence>
<evidence type="ECO:0000313" key="10">
    <source>
        <dbReference type="EMBL" id="KAF2084174.1"/>
    </source>
</evidence>
<feature type="binding site" description="axial binding residue" evidence="7">
    <location>
        <position position="448"/>
    </location>
    <ligand>
        <name>heme</name>
        <dbReference type="ChEBI" id="CHEBI:30413"/>
    </ligand>
    <ligandPart>
        <name>Fe</name>
        <dbReference type="ChEBI" id="CHEBI:18248"/>
    </ligandPart>
</feature>
<evidence type="ECO:0000256" key="8">
    <source>
        <dbReference type="RuleBase" id="RU000461"/>
    </source>
</evidence>
<dbReference type="GO" id="GO:0004497">
    <property type="term" value="F:monooxygenase activity"/>
    <property type="evidence" value="ECO:0007669"/>
    <property type="project" value="UniProtKB-KW"/>
</dbReference>
<accession>A0A9P4HM64</accession>
<evidence type="ECO:0000256" key="5">
    <source>
        <dbReference type="ARBA" id="ARBA00023004"/>
    </source>
</evidence>
<dbReference type="GO" id="GO:0016705">
    <property type="term" value="F:oxidoreductase activity, acting on paired donors, with incorporation or reduction of molecular oxygen"/>
    <property type="evidence" value="ECO:0007669"/>
    <property type="project" value="InterPro"/>
</dbReference>
<dbReference type="InterPro" id="IPR002401">
    <property type="entry name" value="Cyt_P450_E_grp-I"/>
</dbReference>
<keyword evidence="6 8" id="KW-0503">Monooxygenase</keyword>
<keyword evidence="4 8" id="KW-0560">Oxidoreductase</keyword>
<dbReference type="PROSITE" id="PS00086">
    <property type="entry name" value="CYTOCHROME_P450"/>
    <property type="match status" value="1"/>
</dbReference>
<organism evidence="10 11">
    <name type="scientific">Saccharata proteae CBS 121410</name>
    <dbReference type="NCBI Taxonomy" id="1314787"/>
    <lineage>
        <taxon>Eukaryota</taxon>
        <taxon>Fungi</taxon>
        <taxon>Dikarya</taxon>
        <taxon>Ascomycota</taxon>
        <taxon>Pezizomycotina</taxon>
        <taxon>Dothideomycetes</taxon>
        <taxon>Dothideomycetes incertae sedis</taxon>
        <taxon>Botryosphaeriales</taxon>
        <taxon>Saccharataceae</taxon>
        <taxon>Saccharata</taxon>
    </lineage>
</organism>
<dbReference type="Pfam" id="PF00067">
    <property type="entry name" value="p450"/>
    <property type="match status" value="1"/>
</dbReference>
<dbReference type="GO" id="GO:0005506">
    <property type="term" value="F:iron ion binding"/>
    <property type="evidence" value="ECO:0007669"/>
    <property type="project" value="InterPro"/>
</dbReference>
<comment type="caution">
    <text evidence="10">The sequence shown here is derived from an EMBL/GenBank/DDBJ whole genome shotgun (WGS) entry which is preliminary data.</text>
</comment>
<gene>
    <name evidence="10" type="ORF">K490DRAFT_49762</name>
</gene>
<dbReference type="InterPro" id="IPR017972">
    <property type="entry name" value="Cyt_P450_CS"/>
</dbReference>